<dbReference type="Proteomes" id="UP000346772">
    <property type="component" value="Unassembled WGS sequence"/>
</dbReference>
<dbReference type="SMR" id="A0A031WE15"/>
<evidence type="ECO:0000313" key="13">
    <source>
        <dbReference type="Proteomes" id="UP000372533"/>
    </source>
</evidence>
<gene>
    <name evidence="3" type="ORF">BN1095_590008</name>
    <name evidence="2" type="ORF">BN1096_740081</name>
    <name evidence="1" type="ORF">BN1097_500016</name>
    <name evidence="4" type="ORF">KRM00_001473</name>
    <name evidence="5" type="ORF">KRQ00_001911</name>
    <name evidence="6" type="ORF">KRQ00_004417</name>
    <name evidence="10" type="ORF">SAMEA1402366_01291</name>
    <name evidence="8" type="ORF">SAMEA1402399_03365</name>
    <name evidence="9" type="ORF">SAMEA1710456_01518</name>
    <name evidence="7" type="ORF">SAMEA3375112_02499</name>
</gene>
<dbReference type="EMBL" id="CAAJVP010000004">
    <property type="protein sequence ID" value="VHY01664.1"/>
    <property type="molecule type" value="Genomic_DNA"/>
</dbReference>
<reference evidence="4" key="4">
    <citation type="submission" date="2021-06" db="EMBL/GenBank/DDBJ databases">
        <authorList>
            <consortium name="NCBI Pathogen Detection Project"/>
        </authorList>
    </citation>
    <scope>NUCLEOTIDE SEQUENCE</scope>
    <source>
        <strain evidence="5">Clostridioides</strain>
        <strain evidence="4">HN1000</strain>
    </source>
</reference>
<dbReference type="Proteomes" id="UP000189137">
    <property type="component" value="Unassembled WGS sequence"/>
</dbReference>
<name>A0A031WE15_CLODI</name>
<reference evidence="4" key="2">
    <citation type="journal article" date="2018" name="Genome Biol.">
        <title>SKESA: strategic k-mer extension for scrupulous assemblies.</title>
        <authorList>
            <person name="Souvorov A."/>
            <person name="Agarwala R."/>
            <person name="Lipman D.J."/>
        </authorList>
    </citation>
    <scope>NUCLEOTIDE SEQUENCE</scope>
    <source>
        <strain evidence="5">Clostridioides</strain>
        <strain evidence="4">HN1000</strain>
    </source>
</reference>
<dbReference type="GeneID" id="66355670"/>
<sequence length="288" mass="32913">MKIYISNYLSKSISIVDYSTLELEKEIVLEDNIYPHHFCIEKEKNLIYIPSSSNGILYVLDLSNDKIIDTVSIGGSLSQVVLSDNELFVANEDSNSIYVLDKNTLNPIGIIGVDNMPHGFDFDRESKKLYVPCINSIVCIDTINKNIQKKINMDFRAWHIELDKQKKEMYISTLDGKLIIIDEVSMDIKKVLYEFLLPVEIRFNYSGKKVYVADLGYNNVRILDYTTSRYIGNIEINGIPQGLEISKDEKLLFVSDTQENSVKVYETANNKLIKEIKVGKEPTTIICL</sequence>
<evidence type="ECO:0000313" key="14">
    <source>
        <dbReference type="Proteomes" id="UP000411588"/>
    </source>
</evidence>
<dbReference type="EMBL" id="DAEQIJ010000072">
    <property type="protein sequence ID" value="HBH2622538.1"/>
    <property type="molecule type" value="Genomic_DNA"/>
</dbReference>
<dbReference type="InterPro" id="IPR051200">
    <property type="entry name" value="Host-pathogen_enzymatic-act"/>
</dbReference>
<evidence type="ECO:0000313" key="2">
    <source>
        <dbReference type="EMBL" id="CDS89388.1"/>
    </source>
</evidence>
<dbReference type="InterPro" id="IPR011048">
    <property type="entry name" value="Haem_d1_sf"/>
</dbReference>
<evidence type="ECO:0000313" key="6">
    <source>
        <dbReference type="EMBL" id="HBH2622538.1"/>
    </source>
</evidence>
<evidence type="ECO:0000313" key="1">
    <source>
        <dbReference type="EMBL" id="CDS85385.1"/>
    </source>
</evidence>
<reference evidence="2" key="1">
    <citation type="submission" date="2014-07" db="EMBL/GenBank/DDBJ databases">
        <authorList>
            <person name="Monot Marc"/>
        </authorList>
    </citation>
    <scope>NUCLEOTIDE SEQUENCE</scope>
    <source>
        <strain evidence="3">7032989</strain>
        <strain evidence="1">7032994</strain>
    </source>
</reference>
<dbReference type="Proteomes" id="UP000411588">
    <property type="component" value="Unassembled WGS sequence"/>
</dbReference>
<reference evidence="12 14" key="3">
    <citation type="submission" date="2019-02" db="EMBL/GenBank/DDBJ databases">
        <authorList>
            <consortium name="Pathogen Informatics"/>
        </authorList>
    </citation>
    <scope>NUCLEOTIDE SEQUENCE [LARGE SCALE GENOMIC DNA]</scope>
    <source>
        <strain evidence="9 12">078GUE027</strain>
        <strain evidence="8">Clo34</strain>
        <strain evidence="14">clo34</strain>
        <strain evidence="13">tl291</strain>
        <strain evidence="10">Tl291</strain>
        <strain evidence="7 11">VRECD0157</strain>
    </source>
</reference>
<evidence type="ECO:0000313" key="9">
    <source>
        <dbReference type="EMBL" id="VFD54038.1"/>
    </source>
</evidence>
<dbReference type="PATRIC" id="fig|1496.1371.peg.339"/>
<dbReference type="EMBL" id="DAEPXK010000011">
    <property type="protein sequence ID" value="HBH1541996.1"/>
    <property type="molecule type" value="Genomic_DNA"/>
</dbReference>
<dbReference type="InterPro" id="IPR015943">
    <property type="entry name" value="WD40/YVTN_repeat-like_dom_sf"/>
</dbReference>
<dbReference type="EMBL" id="LK932388">
    <property type="protein sequence ID" value="CDS85385.1"/>
    <property type="molecule type" value="Genomic_DNA"/>
</dbReference>
<evidence type="ECO:0000313" key="4">
    <source>
        <dbReference type="EMBL" id="HBH1541996.1"/>
    </source>
</evidence>
<dbReference type="AlphaFoldDB" id="A0A031WE15"/>
<dbReference type="SUPFAM" id="SSF51004">
    <property type="entry name" value="C-terminal (heme d1) domain of cytochrome cd1-nitrite reductase"/>
    <property type="match status" value="1"/>
</dbReference>
<dbReference type="KEGG" id="pdf:CD630DERM_32510"/>
<accession>A0A031WE15</accession>
<dbReference type="EMBL" id="FUPS01000008">
    <property type="protein sequence ID" value="SJS60911.1"/>
    <property type="molecule type" value="Genomic_DNA"/>
</dbReference>
<dbReference type="Proteomes" id="UP000372533">
    <property type="component" value="Unassembled WGS sequence"/>
</dbReference>
<dbReference type="Proteomes" id="UP000878956">
    <property type="component" value="Unassembled WGS sequence"/>
</dbReference>
<dbReference type="EMBL" id="LK932529">
    <property type="protein sequence ID" value="CDS89388.1"/>
    <property type="molecule type" value="Genomic_DNA"/>
</dbReference>
<dbReference type="PANTHER" id="PTHR47197">
    <property type="entry name" value="PROTEIN NIRF"/>
    <property type="match status" value="1"/>
</dbReference>
<evidence type="ECO:0000313" key="8">
    <source>
        <dbReference type="EMBL" id="VFD35017.1"/>
    </source>
</evidence>
<evidence type="ECO:0000313" key="3">
    <source>
        <dbReference type="EMBL" id="CDT59363.1"/>
    </source>
</evidence>
<protein>
    <submittedName>
        <fullName evidence="2 8">Dehydrogenase</fullName>
    </submittedName>
    <submittedName>
        <fullName evidence="7">PQQ-dependent catabolism-associated beta-propeller protein</fullName>
    </submittedName>
    <submittedName>
        <fullName evidence="4">YncE family protein</fullName>
    </submittedName>
</protein>
<dbReference type="EMBL" id="LK933282">
    <property type="protein sequence ID" value="CDT59363.1"/>
    <property type="molecule type" value="Genomic_DNA"/>
</dbReference>
<dbReference type="Proteomes" id="UP000879542">
    <property type="component" value="Unassembled WGS sequence"/>
</dbReference>
<dbReference type="EMBL" id="CAADAT010000007">
    <property type="protein sequence ID" value="VFD54038.1"/>
    <property type="molecule type" value="Genomic_DNA"/>
</dbReference>
<evidence type="ECO:0000313" key="12">
    <source>
        <dbReference type="Proteomes" id="UP000346772"/>
    </source>
</evidence>
<dbReference type="EMBL" id="CAADAN010000015">
    <property type="protein sequence ID" value="VFD35017.1"/>
    <property type="molecule type" value="Genomic_DNA"/>
</dbReference>
<dbReference type="RefSeq" id="WP_003422120.1">
    <property type="nucleotide sequence ID" value="NZ_AP025558.1"/>
</dbReference>
<evidence type="ECO:0000313" key="11">
    <source>
        <dbReference type="Proteomes" id="UP000189137"/>
    </source>
</evidence>
<evidence type="ECO:0000313" key="7">
    <source>
        <dbReference type="EMBL" id="SJS60911.1"/>
    </source>
</evidence>
<dbReference type="PANTHER" id="PTHR47197:SF3">
    <property type="entry name" value="DIHYDRO-HEME D1 DEHYDROGENASE"/>
    <property type="match status" value="1"/>
</dbReference>
<dbReference type="Gene3D" id="2.130.10.10">
    <property type="entry name" value="YVTN repeat-like/Quinoprotein amine dehydrogenase"/>
    <property type="match status" value="2"/>
</dbReference>
<evidence type="ECO:0000313" key="5">
    <source>
        <dbReference type="EMBL" id="HBH2620149.1"/>
    </source>
</evidence>
<evidence type="ECO:0000313" key="10">
    <source>
        <dbReference type="EMBL" id="VHY01664.1"/>
    </source>
</evidence>
<dbReference type="EMBL" id="DAEQIJ010000008">
    <property type="protein sequence ID" value="HBH2620149.1"/>
    <property type="molecule type" value="Genomic_DNA"/>
</dbReference>
<proteinExistence type="predicted"/>
<dbReference type="OMA" id="VWHLAFT"/>
<organism evidence="2">
    <name type="scientific">Clostridioides difficile</name>
    <name type="common">Peptoclostridium difficile</name>
    <dbReference type="NCBI Taxonomy" id="1496"/>
    <lineage>
        <taxon>Bacteria</taxon>
        <taxon>Bacillati</taxon>
        <taxon>Bacillota</taxon>
        <taxon>Clostridia</taxon>
        <taxon>Peptostreptococcales</taxon>
        <taxon>Peptostreptococcaceae</taxon>
        <taxon>Clostridioides</taxon>
    </lineage>
</organism>